<evidence type="ECO:0008006" key="3">
    <source>
        <dbReference type="Google" id="ProtNLM"/>
    </source>
</evidence>
<comment type="caution">
    <text evidence="1">The sequence shown here is derived from an EMBL/GenBank/DDBJ whole genome shotgun (WGS) entry which is preliminary data.</text>
</comment>
<sequence>MSTSQGGDPFSVADAQIHSVTDNGAWCWFQDERAIIDTAGNRALIGAVASRGGKDGDRRGGDIDLHVVDLGSGAAQTVVLHAGLESDDHDDPALWLRSDGRFLAVYSRHKTDELTRWRISEPGDPTTWGPEQSFDWVGDLFGSREAAEAAGGGRGVTYQNLHQLDGVLYCFVRAINDDPCYLVSRDEGSTWQFGGRLLHREKIGYVNGYARYASGARFGGFGQGPDDRIDVIITEHHPRDFANSIWHGYLAGGSLHRADGTVVSALGRGLEDPTPRAEDLTRVFASGSTWGGSVMTHAWTTDLRRFPDGTLVAILTARADDAVGTGTARPAWDAPADEFEPIAHRFFRGVLRPGEDKWEVRELADAGPQLMPHEEDYTGLASIDPDDPDALWLSAVTDPRDGRALDRHEIFHGRTADGGESWTWTPVTERSEVDNFRPIAIPGDPSRQILTWYRGGMKASQDYDAEVLLRVAGRG</sequence>
<keyword evidence="2" id="KW-1185">Reference proteome</keyword>
<dbReference type="RefSeq" id="WP_376977458.1">
    <property type="nucleotide sequence ID" value="NZ_JBHLSV010000001.1"/>
</dbReference>
<proteinExistence type="predicted"/>
<gene>
    <name evidence="1" type="ORF">ACFFF6_01240</name>
</gene>
<accession>A0ABV6R6G5</accession>
<name>A0ABV6R6G5_9MICO</name>
<evidence type="ECO:0000313" key="2">
    <source>
        <dbReference type="Proteomes" id="UP001589793"/>
    </source>
</evidence>
<protein>
    <recommendedName>
        <fullName evidence="3">BNR repeat neuraminidase</fullName>
    </recommendedName>
</protein>
<reference evidence="1 2" key="1">
    <citation type="submission" date="2024-09" db="EMBL/GenBank/DDBJ databases">
        <authorList>
            <person name="Sun Q."/>
            <person name="Mori K."/>
        </authorList>
    </citation>
    <scope>NUCLEOTIDE SEQUENCE [LARGE SCALE GENOMIC DNA]</scope>
    <source>
        <strain evidence="1 2">CICC 10874</strain>
    </source>
</reference>
<organism evidence="1 2">
    <name type="scientific">Brachybacterium hainanense</name>
    <dbReference type="NCBI Taxonomy" id="1541174"/>
    <lineage>
        <taxon>Bacteria</taxon>
        <taxon>Bacillati</taxon>
        <taxon>Actinomycetota</taxon>
        <taxon>Actinomycetes</taxon>
        <taxon>Micrococcales</taxon>
        <taxon>Dermabacteraceae</taxon>
        <taxon>Brachybacterium</taxon>
    </lineage>
</organism>
<dbReference type="EMBL" id="JBHLSV010000001">
    <property type="protein sequence ID" value="MFC0672573.1"/>
    <property type="molecule type" value="Genomic_DNA"/>
</dbReference>
<evidence type="ECO:0000313" key="1">
    <source>
        <dbReference type="EMBL" id="MFC0672573.1"/>
    </source>
</evidence>
<dbReference type="Proteomes" id="UP001589793">
    <property type="component" value="Unassembled WGS sequence"/>
</dbReference>